<gene>
    <name evidence="2" type="ORF">SAMN05660991_00818</name>
</gene>
<dbReference type="STRING" id="673521.SAMN05660991_00818"/>
<dbReference type="OrthoDB" id="9782395at2"/>
<dbReference type="RefSeq" id="WP_091940447.1">
    <property type="nucleotide sequence ID" value="NZ_FOEE01000002.1"/>
</dbReference>
<dbReference type="EMBL" id="FOEE01000002">
    <property type="protein sequence ID" value="SEO57970.1"/>
    <property type="molecule type" value="Genomic_DNA"/>
</dbReference>
<feature type="domain" description="DUF218" evidence="1">
    <location>
        <begin position="44"/>
        <end position="190"/>
    </location>
</feature>
<dbReference type="AlphaFoldDB" id="A0A1H8QUL7"/>
<dbReference type="Proteomes" id="UP000198960">
    <property type="component" value="Unassembled WGS sequence"/>
</dbReference>
<proteinExistence type="predicted"/>
<organism evidence="2 3">
    <name type="scientific">Trujillonella endophytica</name>
    <dbReference type="NCBI Taxonomy" id="673521"/>
    <lineage>
        <taxon>Bacteria</taxon>
        <taxon>Bacillati</taxon>
        <taxon>Actinomycetota</taxon>
        <taxon>Actinomycetes</taxon>
        <taxon>Geodermatophilales</taxon>
        <taxon>Geodermatophilaceae</taxon>
        <taxon>Trujillonella</taxon>
    </lineage>
</organism>
<reference evidence="3" key="1">
    <citation type="submission" date="2016-10" db="EMBL/GenBank/DDBJ databases">
        <authorList>
            <person name="Varghese N."/>
            <person name="Submissions S."/>
        </authorList>
    </citation>
    <scope>NUCLEOTIDE SEQUENCE [LARGE SCALE GENOMIC DNA]</scope>
    <source>
        <strain evidence="3">DSM 45413</strain>
    </source>
</reference>
<dbReference type="InterPro" id="IPR003848">
    <property type="entry name" value="DUF218"/>
</dbReference>
<evidence type="ECO:0000313" key="3">
    <source>
        <dbReference type="Proteomes" id="UP000198960"/>
    </source>
</evidence>
<evidence type="ECO:0000259" key="1">
    <source>
        <dbReference type="Pfam" id="PF02698"/>
    </source>
</evidence>
<dbReference type="Gene3D" id="3.40.50.620">
    <property type="entry name" value="HUPs"/>
    <property type="match status" value="1"/>
</dbReference>
<dbReference type="PANTHER" id="PTHR30336">
    <property type="entry name" value="INNER MEMBRANE PROTEIN, PROBABLE PERMEASE"/>
    <property type="match status" value="1"/>
</dbReference>
<dbReference type="PANTHER" id="PTHR30336:SF20">
    <property type="entry name" value="DUF218 DOMAIN-CONTAINING PROTEIN"/>
    <property type="match status" value="1"/>
</dbReference>
<dbReference type="CDD" id="cd06259">
    <property type="entry name" value="YdcF-like"/>
    <property type="match status" value="1"/>
</dbReference>
<dbReference type="InterPro" id="IPR014729">
    <property type="entry name" value="Rossmann-like_a/b/a_fold"/>
</dbReference>
<accession>A0A1H8QUL7</accession>
<evidence type="ECO:0000313" key="2">
    <source>
        <dbReference type="EMBL" id="SEO57970.1"/>
    </source>
</evidence>
<keyword evidence="3" id="KW-1185">Reference proteome</keyword>
<dbReference type="GO" id="GO:0005886">
    <property type="term" value="C:plasma membrane"/>
    <property type="evidence" value="ECO:0007669"/>
    <property type="project" value="TreeGrafter"/>
</dbReference>
<sequence>MRVRIGSLVARLVGAAVVASLLLFVSTAAAIWWTARQDSRPVSDAIVVLGSAQYNGEPSSIFEARLDHARKLYEEGVAPVIVTVGGGADGDVTTEAEAGVEYLAGEGGVPRGDLLAVPEGSDTLESVRAVARVFDERGWGSAVLVTDPWHAMRSERMAEDAGIDAESSPTRQGPAVQTRTTQFWYILRETPAYLVYRATGESVSGAPGIG</sequence>
<dbReference type="InterPro" id="IPR051599">
    <property type="entry name" value="Cell_Envelope_Assoc"/>
</dbReference>
<protein>
    <submittedName>
        <fullName evidence="2">Uncharacterized SAM-binding protein YcdF, DUF218 family</fullName>
    </submittedName>
</protein>
<name>A0A1H8QUL7_9ACTN</name>
<dbReference type="Pfam" id="PF02698">
    <property type="entry name" value="DUF218"/>
    <property type="match status" value="1"/>
</dbReference>